<dbReference type="GO" id="GO:0016747">
    <property type="term" value="F:acyltransferase activity, transferring groups other than amino-acyl groups"/>
    <property type="evidence" value="ECO:0007669"/>
    <property type="project" value="InterPro"/>
</dbReference>
<dbReference type="CDD" id="cd04301">
    <property type="entry name" value="NAT_SF"/>
    <property type="match status" value="1"/>
</dbReference>
<evidence type="ECO:0000259" key="1">
    <source>
        <dbReference type="PROSITE" id="PS51186"/>
    </source>
</evidence>
<evidence type="ECO:0000313" key="3">
    <source>
        <dbReference type="Proteomes" id="UP000610760"/>
    </source>
</evidence>
<organism evidence="2 3">
    <name type="scientific">Fumia xinanensis</name>
    <dbReference type="NCBI Taxonomy" id="2763659"/>
    <lineage>
        <taxon>Bacteria</taxon>
        <taxon>Bacillati</taxon>
        <taxon>Bacillota</taxon>
        <taxon>Clostridia</taxon>
        <taxon>Eubacteriales</taxon>
        <taxon>Oscillospiraceae</taxon>
        <taxon>Fumia</taxon>
    </lineage>
</organism>
<feature type="domain" description="N-acetyltransferase" evidence="1">
    <location>
        <begin position="2"/>
        <end position="197"/>
    </location>
</feature>
<dbReference type="Proteomes" id="UP000610760">
    <property type="component" value="Unassembled WGS sequence"/>
</dbReference>
<reference evidence="2" key="1">
    <citation type="submission" date="2020-08" db="EMBL/GenBank/DDBJ databases">
        <title>Genome public.</title>
        <authorList>
            <person name="Liu C."/>
            <person name="Sun Q."/>
        </authorList>
    </citation>
    <scope>NUCLEOTIDE SEQUENCE</scope>
    <source>
        <strain evidence="2">NSJ-33</strain>
    </source>
</reference>
<dbReference type="SUPFAM" id="SSF55729">
    <property type="entry name" value="Acyl-CoA N-acyltransferases (Nat)"/>
    <property type="match status" value="1"/>
</dbReference>
<dbReference type="InterPro" id="IPR016181">
    <property type="entry name" value="Acyl_CoA_acyltransferase"/>
</dbReference>
<keyword evidence="3" id="KW-1185">Reference proteome</keyword>
<dbReference type="InterPro" id="IPR000182">
    <property type="entry name" value="GNAT_dom"/>
</dbReference>
<proteinExistence type="predicted"/>
<gene>
    <name evidence="2" type="ORF">H8710_03340</name>
</gene>
<dbReference type="EMBL" id="JACRSV010000001">
    <property type="protein sequence ID" value="MBC8559101.1"/>
    <property type="molecule type" value="Genomic_DNA"/>
</dbReference>
<dbReference type="RefSeq" id="WP_249293990.1">
    <property type="nucleotide sequence ID" value="NZ_JACRSV010000001.1"/>
</dbReference>
<accession>A0A926E0K9</accession>
<name>A0A926E0K9_9FIRM</name>
<dbReference type="AlphaFoldDB" id="A0A926E0K9"/>
<dbReference type="PROSITE" id="PS51186">
    <property type="entry name" value="GNAT"/>
    <property type="match status" value="1"/>
</dbReference>
<dbReference type="Gene3D" id="3.40.630.30">
    <property type="match status" value="1"/>
</dbReference>
<evidence type="ECO:0000313" key="2">
    <source>
        <dbReference type="EMBL" id="MBC8559101.1"/>
    </source>
</evidence>
<comment type="caution">
    <text evidence="2">The sequence shown here is derived from an EMBL/GenBank/DDBJ whole genome shotgun (WGS) entry which is preliminary data.</text>
</comment>
<dbReference type="Pfam" id="PF00583">
    <property type="entry name" value="Acetyltransf_1"/>
    <property type="match status" value="1"/>
</dbReference>
<protein>
    <submittedName>
        <fullName evidence="2">GNAT family N-acetyltransferase</fullName>
    </submittedName>
</protein>
<sequence length="201" mass="23782">MVTIRKYNPREDEQNWVRCRVLSLLDTPYYDDVLRHKQTYENPSIELVAVSQGSIIGILDLELDTSTKVICYRTGTKGAILRNLMVLPEFRQKGVAAHLMDYALTLLRDEGVGHLEIWIRENEDVKNWLCKKQFMKTYSYLHFYAEDEECRAFVNHPILDCFIKRAYGEYTGRCPDEIRQKFKRVYESALYERHFSPEETP</sequence>